<evidence type="ECO:0000313" key="5">
    <source>
        <dbReference type="EMBL" id="KAF2296454.1"/>
    </source>
</evidence>
<comment type="caution">
    <text evidence="5">The sequence shown here is derived from an EMBL/GenBank/DDBJ whole genome shotgun (WGS) entry which is preliminary data.</text>
</comment>
<dbReference type="SUPFAM" id="SSF54928">
    <property type="entry name" value="RNA-binding domain, RBD"/>
    <property type="match status" value="1"/>
</dbReference>
<dbReference type="EMBL" id="JAAGAX010000013">
    <property type="protein sequence ID" value="KAF2296454.1"/>
    <property type="molecule type" value="Genomic_DNA"/>
</dbReference>
<evidence type="ECO:0000256" key="4">
    <source>
        <dbReference type="SAM" id="MobiDB-lite"/>
    </source>
</evidence>
<dbReference type="GO" id="GO:0003677">
    <property type="term" value="F:DNA binding"/>
    <property type="evidence" value="ECO:0007669"/>
    <property type="project" value="InterPro"/>
</dbReference>
<feature type="region of interest" description="Disordered" evidence="4">
    <location>
        <begin position="469"/>
        <end position="513"/>
    </location>
</feature>
<dbReference type="PANTHER" id="PTHR47058:SF3">
    <property type="entry name" value="REPLICATION PROTEIN A 14 KDA SUBUNIT A-RELATED"/>
    <property type="match status" value="1"/>
</dbReference>
<comment type="subcellular location">
    <subcellularLocation>
        <location evidence="1">Nucleus</location>
    </subcellularLocation>
</comment>
<feature type="compositionally biased region" description="Acidic residues" evidence="4">
    <location>
        <begin position="183"/>
        <end position="244"/>
    </location>
</feature>
<dbReference type="InterPro" id="IPR012677">
    <property type="entry name" value="Nucleotide-bd_a/b_plait_sf"/>
</dbReference>
<reference evidence="5 6" key="1">
    <citation type="journal article" date="2020" name="Mol. Plant">
        <title>The Chromosome-Based Rubber Tree Genome Provides New Insights into Spurge Genome Evolution and Rubber Biosynthesis.</title>
        <authorList>
            <person name="Liu J."/>
            <person name="Shi C."/>
            <person name="Shi C.C."/>
            <person name="Li W."/>
            <person name="Zhang Q.J."/>
            <person name="Zhang Y."/>
            <person name="Li K."/>
            <person name="Lu H.F."/>
            <person name="Shi C."/>
            <person name="Zhu S.T."/>
            <person name="Xiao Z.Y."/>
            <person name="Nan H."/>
            <person name="Yue Y."/>
            <person name="Zhu X.G."/>
            <person name="Wu Y."/>
            <person name="Hong X.N."/>
            <person name="Fan G.Y."/>
            <person name="Tong Y."/>
            <person name="Zhang D."/>
            <person name="Mao C.L."/>
            <person name="Liu Y.L."/>
            <person name="Hao S.J."/>
            <person name="Liu W.Q."/>
            <person name="Lv M.Q."/>
            <person name="Zhang H.B."/>
            <person name="Liu Y."/>
            <person name="Hu-Tang G.R."/>
            <person name="Wang J.P."/>
            <person name="Wang J.H."/>
            <person name="Sun Y.H."/>
            <person name="Ni S.B."/>
            <person name="Chen W.B."/>
            <person name="Zhang X.C."/>
            <person name="Jiao Y.N."/>
            <person name="Eichler E.E."/>
            <person name="Li G.H."/>
            <person name="Liu X."/>
            <person name="Gao L.Z."/>
        </authorList>
    </citation>
    <scope>NUCLEOTIDE SEQUENCE [LARGE SCALE GENOMIC DNA]</scope>
    <source>
        <strain evidence="6">cv. GT1</strain>
        <tissue evidence="5">Leaf</tissue>
    </source>
</reference>
<keyword evidence="6" id="KW-1185">Reference proteome</keyword>
<dbReference type="Proteomes" id="UP000467840">
    <property type="component" value="Chromosome 7"/>
</dbReference>
<dbReference type="GO" id="GO:0006260">
    <property type="term" value="P:DNA replication"/>
    <property type="evidence" value="ECO:0007669"/>
    <property type="project" value="InterPro"/>
</dbReference>
<dbReference type="InterPro" id="IPR035979">
    <property type="entry name" value="RBD_domain_sf"/>
</dbReference>
<keyword evidence="3" id="KW-0539">Nucleus</keyword>
<feature type="region of interest" description="Disordered" evidence="4">
    <location>
        <begin position="1"/>
        <end position="25"/>
    </location>
</feature>
<dbReference type="Gene3D" id="2.40.50.140">
    <property type="entry name" value="Nucleic acid-binding proteins"/>
    <property type="match status" value="1"/>
</dbReference>
<evidence type="ECO:0000256" key="1">
    <source>
        <dbReference type="ARBA" id="ARBA00004123"/>
    </source>
</evidence>
<evidence type="ECO:0000313" key="6">
    <source>
        <dbReference type="Proteomes" id="UP000467840"/>
    </source>
</evidence>
<proteinExistence type="inferred from homology"/>
<dbReference type="GO" id="GO:0006310">
    <property type="term" value="P:DNA recombination"/>
    <property type="evidence" value="ECO:0007669"/>
    <property type="project" value="InterPro"/>
</dbReference>
<name>A0A6A6L626_HEVBR</name>
<dbReference type="InterPro" id="IPR013970">
    <property type="entry name" value="Rfa2"/>
</dbReference>
<sequence>MAINVASETSTFPPADVDKELHPGHNKKIEVDSVSSDIATSKHLKGMDTSKPAIFVNGGLLPMHVRKRVRTVVQVIGSDRGAVIGKSTDDQQLSVKGAPPSVPLTNFVEVIGIADSEKSIQAEIWTNFGDTFVFIQNDIHAYKFVAWTCMETLLCCLASLFSYTHKMPRTRGSAEAADKPDEPENPVESEEGVDLDGDNEQEEAMEEEVEYEEVEEEEEVEEIEEEEEVEEEVEEEEEIEEGVNEADAQKGSESEEEEDEEKKHAELLALPPHGSEVYLGGIPHNATKNLRGFCESIGEVTEVRIMKGKDSGEAKGPTELQPKSWICFIEYYNHACAEYSRKKMSDAKFTLDGQGSVCEELTKRHFSGSPKTAVERHGKVIKVFFSGDRPSFGLLLAKPQADQKSSAGTNLQKSVLHPTFPPRLGYGLVGGTYGALGAGYQVIYGRGPTPAGMAMMPMLLPDGRIGYVLQQPGMQPHTPPPQPRAGRGGGAGSSSGGRRGNDSNRGRSRYNPY</sequence>
<comment type="similarity">
    <text evidence="2">Belongs to the replication factor A protein 3 family.</text>
</comment>
<dbReference type="AlphaFoldDB" id="A0A6A6L626"/>
<feature type="compositionally biased region" description="Basic and acidic residues" evidence="4">
    <location>
        <begin position="16"/>
        <end position="25"/>
    </location>
</feature>
<dbReference type="CDD" id="cd00590">
    <property type="entry name" value="RRM_SF"/>
    <property type="match status" value="1"/>
</dbReference>
<feature type="region of interest" description="Disordered" evidence="4">
    <location>
        <begin position="171"/>
        <end position="262"/>
    </location>
</feature>
<protein>
    <recommendedName>
        <fullName evidence="7">RRM domain-containing protein</fullName>
    </recommendedName>
</protein>
<feature type="compositionally biased region" description="Polar residues" evidence="4">
    <location>
        <begin position="1"/>
        <end position="12"/>
    </location>
</feature>
<dbReference type="GO" id="GO:0031981">
    <property type="term" value="C:nuclear lumen"/>
    <property type="evidence" value="ECO:0007669"/>
    <property type="project" value="UniProtKB-ARBA"/>
</dbReference>
<dbReference type="GO" id="GO:0006281">
    <property type="term" value="P:DNA repair"/>
    <property type="evidence" value="ECO:0007669"/>
    <property type="project" value="InterPro"/>
</dbReference>
<dbReference type="SUPFAM" id="SSF50249">
    <property type="entry name" value="Nucleic acid-binding proteins"/>
    <property type="match status" value="1"/>
</dbReference>
<dbReference type="Gene3D" id="3.30.70.330">
    <property type="match status" value="1"/>
</dbReference>
<dbReference type="Pfam" id="PF08661">
    <property type="entry name" value="Rep_fac-A_3"/>
    <property type="match status" value="1"/>
</dbReference>
<gene>
    <name evidence="5" type="ORF">GH714_038244</name>
</gene>
<feature type="compositionally biased region" description="Gly residues" evidence="4">
    <location>
        <begin position="486"/>
        <end position="498"/>
    </location>
</feature>
<dbReference type="PANTHER" id="PTHR47058">
    <property type="entry name" value="REPLICATION PROTEIN A 14 KDA SUBUNIT A-RELATED"/>
    <property type="match status" value="1"/>
</dbReference>
<dbReference type="InterPro" id="IPR012340">
    <property type="entry name" value="NA-bd_OB-fold"/>
</dbReference>
<organism evidence="5 6">
    <name type="scientific">Hevea brasiliensis</name>
    <name type="common">Para rubber tree</name>
    <name type="synonym">Siphonia brasiliensis</name>
    <dbReference type="NCBI Taxonomy" id="3981"/>
    <lineage>
        <taxon>Eukaryota</taxon>
        <taxon>Viridiplantae</taxon>
        <taxon>Streptophyta</taxon>
        <taxon>Embryophyta</taxon>
        <taxon>Tracheophyta</taxon>
        <taxon>Spermatophyta</taxon>
        <taxon>Magnoliopsida</taxon>
        <taxon>eudicotyledons</taxon>
        <taxon>Gunneridae</taxon>
        <taxon>Pentapetalae</taxon>
        <taxon>rosids</taxon>
        <taxon>fabids</taxon>
        <taxon>Malpighiales</taxon>
        <taxon>Euphorbiaceae</taxon>
        <taxon>Crotonoideae</taxon>
        <taxon>Micrandreae</taxon>
        <taxon>Hevea</taxon>
    </lineage>
</organism>
<evidence type="ECO:0000256" key="2">
    <source>
        <dbReference type="ARBA" id="ARBA00009761"/>
    </source>
</evidence>
<evidence type="ECO:0008006" key="7">
    <source>
        <dbReference type="Google" id="ProtNLM"/>
    </source>
</evidence>
<evidence type="ECO:0000256" key="3">
    <source>
        <dbReference type="ARBA" id="ARBA00023242"/>
    </source>
</evidence>
<accession>A0A6A6L626</accession>